<feature type="region of interest" description="Disordered" evidence="1">
    <location>
        <begin position="1"/>
        <end position="20"/>
    </location>
</feature>
<evidence type="ECO:0000256" key="1">
    <source>
        <dbReference type="SAM" id="MobiDB-lite"/>
    </source>
</evidence>
<reference evidence="2" key="2">
    <citation type="submission" date="2016-06" db="EMBL/GenBank/DDBJ databases">
        <title>The genome of a short-lived fish provides insights into sex chromosome evolution and the genetic control of aging.</title>
        <authorList>
            <person name="Reichwald K."/>
            <person name="Felder M."/>
            <person name="Petzold A."/>
            <person name="Koch P."/>
            <person name="Groth M."/>
            <person name="Platzer M."/>
        </authorList>
    </citation>
    <scope>NUCLEOTIDE SEQUENCE</scope>
    <source>
        <tissue evidence="2">Brain</tissue>
    </source>
</reference>
<name>A0A1A8EZP1_9TELE</name>
<organism evidence="2">
    <name type="scientific">Nothobranchius korthausae</name>
    <dbReference type="NCBI Taxonomy" id="1143690"/>
    <lineage>
        <taxon>Eukaryota</taxon>
        <taxon>Metazoa</taxon>
        <taxon>Chordata</taxon>
        <taxon>Craniata</taxon>
        <taxon>Vertebrata</taxon>
        <taxon>Euteleostomi</taxon>
        <taxon>Actinopterygii</taxon>
        <taxon>Neopterygii</taxon>
        <taxon>Teleostei</taxon>
        <taxon>Neoteleostei</taxon>
        <taxon>Acanthomorphata</taxon>
        <taxon>Ovalentaria</taxon>
        <taxon>Atherinomorphae</taxon>
        <taxon>Cyprinodontiformes</taxon>
        <taxon>Nothobranchiidae</taxon>
        <taxon>Nothobranchius</taxon>
    </lineage>
</organism>
<reference evidence="2" key="1">
    <citation type="submission" date="2016-05" db="EMBL/GenBank/DDBJ databases">
        <authorList>
            <person name="Lavstsen T."/>
            <person name="Jespersen J.S."/>
        </authorList>
    </citation>
    <scope>NUCLEOTIDE SEQUENCE</scope>
    <source>
        <tissue evidence="2">Brain</tissue>
    </source>
</reference>
<dbReference type="AlphaFoldDB" id="A0A1A8EZP1"/>
<accession>A0A1A8EZP1</accession>
<feature type="non-terminal residue" evidence="2">
    <location>
        <position position="1"/>
    </location>
</feature>
<proteinExistence type="predicted"/>
<evidence type="ECO:0000313" key="2">
    <source>
        <dbReference type="EMBL" id="SBQ51991.1"/>
    </source>
</evidence>
<protein>
    <submittedName>
        <fullName evidence="2">Uncharacterized protein</fullName>
    </submittedName>
</protein>
<sequence length="81" mass="8990">RSSAHRASDKRRKSSKVERLTKKLLKSSALHSLLEQPKLKAVVKTLVPVLLSELKKMKTLAASSAPSATFFKSESNLQRSE</sequence>
<gene>
    <name evidence="2" type="primary">Nfu_g_1_009678</name>
</gene>
<dbReference type="EMBL" id="HAEB01005464">
    <property type="protein sequence ID" value="SBQ51991.1"/>
    <property type="molecule type" value="Transcribed_RNA"/>
</dbReference>
<feature type="non-terminal residue" evidence="2">
    <location>
        <position position="81"/>
    </location>
</feature>